<name>A0A023BDQ9_GRENI</name>
<reference evidence="10" key="1">
    <citation type="submission" date="2013-12" db="EMBL/GenBank/DDBJ databases">
        <authorList>
            <person name="Omoto C.K."/>
            <person name="Sibley D."/>
            <person name="Venepally P."/>
            <person name="Hadjithomas M."/>
            <person name="Karamycheva S."/>
            <person name="Brunk B."/>
            <person name="Roos D."/>
            <person name="Caler E."/>
            <person name="Lorenzi H."/>
        </authorList>
    </citation>
    <scope>NUCLEOTIDE SEQUENCE</scope>
</reference>
<evidence type="ECO:0000313" key="10">
    <source>
        <dbReference type="EMBL" id="EZG88390.1"/>
    </source>
</evidence>
<dbReference type="PROSITE" id="PS51892">
    <property type="entry name" value="SUBTILASE"/>
    <property type="match status" value="1"/>
</dbReference>
<evidence type="ECO:0000256" key="3">
    <source>
        <dbReference type="ARBA" id="ARBA00022801"/>
    </source>
</evidence>
<dbReference type="InterPro" id="IPR015500">
    <property type="entry name" value="Peptidase_S8_subtilisin-rel"/>
</dbReference>
<dbReference type="GO" id="GO:0004252">
    <property type="term" value="F:serine-type endopeptidase activity"/>
    <property type="evidence" value="ECO:0007669"/>
    <property type="project" value="UniProtKB-UniRule"/>
</dbReference>
<dbReference type="InterPro" id="IPR050131">
    <property type="entry name" value="Peptidase_S8_subtilisin-like"/>
</dbReference>
<dbReference type="Pfam" id="PF00082">
    <property type="entry name" value="Peptidase_S8"/>
    <property type="match status" value="1"/>
</dbReference>
<dbReference type="Gene3D" id="3.40.50.200">
    <property type="entry name" value="Peptidase S8/S53 domain"/>
    <property type="match status" value="1"/>
</dbReference>
<evidence type="ECO:0000256" key="7">
    <source>
        <dbReference type="PROSITE-ProRule" id="PRU01240"/>
    </source>
</evidence>
<dbReference type="InterPro" id="IPR000209">
    <property type="entry name" value="Peptidase_S8/S53_dom"/>
</dbReference>
<keyword evidence="3 7" id="KW-0378">Hydrolase</keyword>
<feature type="active site" description="Charge relay system" evidence="7">
    <location>
        <position position="349"/>
    </location>
</feature>
<organism evidence="10 11">
    <name type="scientific">Gregarina niphandrodes</name>
    <name type="common">Septate eugregarine</name>
    <dbReference type="NCBI Taxonomy" id="110365"/>
    <lineage>
        <taxon>Eukaryota</taxon>
        <taxon>Sar</taxon>
        <taxon>Alveolata</taxon>
        <taxon>Apicomplexa</taxon>
        <taxon>Conoidasida</taxon>
        <taxon>Gregarinasina</taxon>
        <taxon>Eugregarinorida</taxon>
        <taxon>Gregarinidae</taxon>
        <taxon>Gregarina</taxon>
    </lineage>
</organism>
<proteinExistence type="inferred from homology"/>
<dbReference type="EC" id="3.4.21.62" evidence="6"/>
<keyword evidence="11" id="KW-1185">Reference proteome</keyword>
<evidence type="ECO:0000256" key="5">
    <source>
        <dbReference type="ARBA" id="ARBA00023529"/>
    </source>
</evidence>
<comment type="caution">
    <text evidence="10">The sequence shown here is derived from an EMBL/GenBank/DDBJ whole genome shotgun (WGS) entry which is preliminary data.</text>
</comment>
<comment type="similarity">
    <text evidence="1 7">Belongs to the peptidase S8 family.</text>
</comment>
<evidence type="ECO:0000256" key="1">
    <source>
        <dbReference type="ARBA" id="ARBA00011073"/>
    </source>
</evidence>
<keyword evidence="4 7" id="KW-0720">Serine protease</keyword>
<evidence type="ECO:0000256" key="8">
    <source>
        <dbReference type="SAM" id="MobiDB-lite"/>
    </source>
</evidence>
<dbReference type="InterPro" id="IPR023828">
    <property type="entry name" value="Peptidase_S8_Ser-AS"/>
</dbReference>
<evidence type="ECO:0000256" key="6">
    <source>
        <dbReference type="ARBA" id="ARBA00023619"/>
    </source>
</evidence>
<dbReference type="AlphaFoldDB" id="A0A023BDQ9"/>
<dbReference type="eggNOG" id="KOG3525">
    <property type="taxonomic scope" value="Eukaryota"/>
</dbReference>
<dbReference type="PROSITE" id="PS00138">
    <property type="entry name" value="SUBTILASE_SER"/>
    <property type="match status" value="1"/>
</dbReference>
<dbReference type="RefSeq" id="XP_011128564.1">
    <property type="nucleotide sequence ID" value="XM_011130262.1"/>
</dbReference>
<dbReference type="PANTHER" id="PTHR43806:SF11">
    <property type="entry name" value="CEREVISIN-RELATED"/>
    <property type="match status" value="1"/>
</dbReference>
<dbReference type="EMBL" id="AFNH02000038">
    <property type="protein sequence ID" value="EZG88390.1"/>
    <property type="molecule type" value="Genomic_DNA"/>
</dbReference>
<keyword evidence="2 7" id="KW-0645">Protease</keyword>
<gene>
    <name evidence="10" type="ORF">GNI_004700</name>
</gene>
<dbReference type="OrthoDB" id="531541at2759"/>
<accession>A0A023BDQ9</accession>
<sequence length="651" mass="69450">MSNRPKLTAIGAGSHRIVGACLRILTGLEEAVKSAMDPIIVFHHGYLDVDQTHRTKASAMQYPVPSEQALDEAGWGLLRLMSLHPAASDQVRRMVANHYDNSSHALPRVALGHSAAHVPRGVHRPSGARGPSSGPEAEPLFAPGIFDHVCEGAVDWLHQATPAAAATTEDAMTADSGCPRSSLACAAHVRSTYFTKHLPLGFIHVNWGARYVGLITHMLRDLHCHPHVHTIEVDRPVSLAVHDDDHAGQLSHEHISNDPLAFRQWYLRNQEIKEVWEVMEGSRSQPVNVMVADSGVATDHEDLKANLLHWSGKAGAKPKEAESVGAQSGSGGAVSVIAQEESPDDKLGHGTHCTGVIAAEVNNGLGVAGITNNHVKVFMCKFLSKEKGQISNAVKCLDMAMSGNFSVVSGSWGGPSRMEALTTAIEELQKKDTMVIVAAGNGGQDLNEEPFWPACERFPHMLTVTAVQEDDVLGSYSNFGDKCVQLAAPGDKIFSTIVKDGHNAYGTKSGTSMAVPIVAAAAANVRVANPALTAIHTSELLQKTVRPVVQLDKSVAARGTLDTHQALLGALATTIVFSSSNASSSGSQEGEKVAFGQPMTLKPEQTGIFPVLPTIKGTTLTKFWLTFRLEHPAGNSQTDGIQLPVKVTLHI</sequence>
<feature type="domain" description="Peptidase S8/S53" evidence="9">
    <location>
        <begin position="287"/>
        <end position="545"/>
    </location>
</feature>
<feature type="active site" description="Charge relay system" evidence="7">
    <location>
        <position position="512"/>
    </location>
</feature>
<dbReference type="Proteomes" id="UP000019763">
    <property type="component" value="Unassembled WGS sequence"/>
</dbReference>
<dbReference type="PANTHER" id="PTHR43806">
    <property type="entry name" value="PEPTIDASE S8"/>
    <property type="match status" value="1"/>
</dbReference>
<dbReference type="PROSITE" id="PS00137">
    <property type="entry name" value="SUBTILASE_HIS"/>
    <property type="match status" value="1"/>
</dbReference>
<dbReference type="GeneID" id="22910426"/>
<evidence type="ECO:0000313" key="11">
    <source>
        <dbReference type="Proteomes" id="UP000019763"/>
    </source>
</evidence>
<evidence type="ECO:0000256" key="4">
    <source>
        <dbReference type="ARBA" id="ARBA00022825"/>
    </source>
</evidence>
<dbReference type="SUPFAM" id="SSF52743">
    <property type="entry name" value="Subtilisin-like"/>
    <property type="match status" value="1"/>
</dbReference>
<dbReference type="InterPro" id="IPR022398">
    <property type="entry name" value="Peptidase_S8_His-AS"/>
</dbReference>
<dbReference type="InterPro" id="IPR036852">
    <property type="entry name" value="Peptidase_S8/S53_dom_sf"/>
</dbReference>
<feature type="active site" description="Charge relay system" evidence="7">
    <location>
        <position position="293"/>
    </location>
</feature>
<evidence type="ECO:0000256" key="2">
    <source>
        <dbReference type="ARBA" id="ARBA00022670"/>
    </source>
</evidence>
<evidence type="ECO:0000259" key="9">
    <source>
        <dbReference type="Pfam" id="PF00082"/>
    </source>
</evidence>
<dbReference type="VEuPathDB" id="CryptoDB:GNI_004700"/>
<feature type="region of interest" description="Disordered" evidence="8">
    <location>
        <begin position="118"/>
        <end position="137"/>
    </location>
</feature>
<comment type="catalytic activity">
    <reaction evidence="5">
        <text>Hydrolysis of proteins with broad specificity for peptide bonds, and a preference for a large uncharged residue in P1. Hydrolyzes peptide amides.</text>
        <dbReference type="EC" id="3.4.21.62"/>
    </reaction>
</comment>
<dbReference type="PRINTS" id="PR00723">
    <property type="entry name" value="SUBTILISIN"/>
</dbReference>
<dbReference type="GO" id="GO:0006508">
    <property type="term" value="P:proteolysis"/>
    <property type="evidence" value="ECO:0007669"/>
    <property type="project" value="UniProtKB-KW"/>
</dbReference>
<protein>
    <recommendedName>
        <fullName evidence="6">subtilisin</fullName>
        <ecNumber evidence="6">3.4.21.62</ecNumber>
    </recommendedName>
</protein>